<dbReference type="CDD" id="cd05374">
    <property type="entry name" value="17beta-HSD-like_SDR_c"/>
    <property type="match status" value="1"/>
</dbReference>
<dbReference type="Proteomes" id="UP000094342">
    <property type="component" value="Unassembled WGS sequence"/>
</dbReference>
<organism evidence="4 5">
    <name type="scientific">Sinorhizobium alkalisoli</name>
    <dbReference type="NCBI Taxonomy" id="1752398"/>
    <lineage>
        <taxon>Bacteria</taxon>
        <taxon>Pseudomonadati</taxon>
        <taxon>Pseudomonadota</taxon>
        <taxon>Alphaproteobacteria</taxon>
        <taxon>Hyphomicrobiales</taxon>
        <taxon>Rhizobiaceae</taxon>
        <taxon>Sinorhizobium/Ensifer group</taxon>
        <taxon>Sinorhizobium</taxon>
    </lineage>
</organism>
<evidence type="ECO:0000256" key="2">
    <source>
        <dbReference type="ARBA" id="ARBA00023002"/>
    </source>
</evidence>
<evidence type="ECO:0000313" key="4">
    <source>
        <dbReference type="EMBL" id="ODR90028.1"/>
    </source>
</evidence>
<protein>
    <submittedName>
        <fullName evidence="4">Short-chain dehydrogenase/reductase</fullName>
    </submittedName>
</protein>
<dbReference type="InterPro" id="IPR036291">
    <property type="entry name" value="NAD(P)-bd_dom_sf"/>
</dbReference>
<dbReference type="AlphaFoldDB" id="A0A1E3V8T0"/>
<dbReference type="SUPFAM" id="SSF51735">
    <property type="entry name" value="NAD(P)-binding Rossmann-fold domains"/>
    <property type="match status" value="1"/>
</dbReference>
<keyword evidence="5" id="KW-1185">Reference proteome</keyword>
<dbReference type="NCBIfam" id="NF005065">
    <property type="entry name" value="PRK06482.1"/>
    <property type="match status" value="1"/>
</dbReference>
<dbReference type="PRINTS" id="PR00080">
    <property type="entry name" value="SDRFAMILY"/>
</dbReference>
<reference evidence="5" key="1">
    <citation type="submission" date="2016-05" db="EMBL/GenBank/DDBJ databases">
        <authorList>
            <person name="Li Y."/>
        </authorList>
    </citation>
    <scope>NUCLEOTIDE SEQUENCE [LARGE SCALE GENOMIC DNA]</scope>
    <source>
        <strain evidence="5">YIC4027</strain>
    </source>
</reference>
<dbReference type="InterPro" id="IPR051911">
    <property type="entry name" value="SDR_oxidoreductase"/>
</dbReference>
<dbReference type="Gene3D" id="3.40.50.720">
    <property type="entry name" value="NAD(P)-binding Rossmann-like Domain"/>
    <property type="match status" value="1"/>
</dbReference>
<dbReference type="InterPro" id="IPR002347">
    <property type="entry name" value="SDR_fam"/>
</dbReference>
<dbReference type="PANTHER" id="PTHR43976">
    <property type="entry name" value="SHORT CHAIN DEHYDROGENASE"/>
    <property type="match status" value="1"/>
</dbReference>
<dbReference type="STRING" id="1752398.A8M32_17840"/>
<dbReference type="RefSeq" id="WP_069459728.1">
    <property type="nucleotide sequence ID" value="NZ_LYBW01000060.1"/>
</dbReference>
<dbReference type="Pfam" id="PF00106">
    <property type="entry name" value="adh_short"/>
    <property type="match status" value="1"/>
</dbReference>
<proteinExistence type="inferred from homology"/>
<sequence length="276" mass="28931">MTHRTWFITGVSSGLGRLMTTQLLARGERVAGTLRTLGALDDLKAIHGDRLWLAQLDVTDTPAVRATVNRAFADLGRIDVVVNNAGYGVLGAAEEVTDAQIDHQIATNLVGSIQVARAAIPHLRAQGGGRIIQISTMGGQATFPGGSLYHMSKWGIEGFMDAIRHELAPFGISVIIVEPGSTGTGFGKALVIADPLESYAETPVGQIRSFFGSGNYKSPGDAEKVAAAIVATADEASPPLRLALGSDAYGAMHRALSERLAELEGQKDIAASSDAQ</sequence>
<dbReference type="PANTHER" id="PTHR43976:SF16">
    <property type="entry name" value="SHORT-CHAIN DEHYDROGENASE_REDUCTASE FAMILY PROTEIN"/>
    <property type="match status" value="1"/>
</dbReference>
<gene>
    <name evidence="4" type="ORF">A8M32_17840</name>
</gene>
<name>A0A1E3V8T0_9HYPH</name>
<keyword evidence="2" id="KW-0560">Oxidoreductase</keyword>
<evidence type="ECO:0000313" key="5">
    <source>
        <dbReference type="Proteomes" id="UP000094342"/>
    </source>
</evidence>
<dbReference type="OrthoDB" id="9793825at2"/>
<comment type="similarity">
    <text evidence="1 3">Belongs to the short-chain dehydrogenases/reductases (SDR) family.</text>
</comment>
<dbReference type="PRINTS" id="PR00081">
    <property type="entry name" value="GDHRDH"/>
</dbReference>
<comment type="caution">
    <text evidence="4">The sequence shown here is derived from an EMBL/GenBank/DDBJ whole genome shotgun (WGS) entry which is preliminary data.</text>
</comment>
<accession>A0A1E3V8T0</accession>
<dbReference type="GO" id="GO:0016491">
    <property type="term" value="F:oxidoreductase activity"/>
    <property type="evidence" value="ECO:0007669"/>
    <property type="project" value="UniProtKB-KW"/>
</dbReference>
<dbReference type="EMBL" id="LYBW01000060">
    <property type="protein sequence ID" value="ODR90028.1"/>
    <property type="molecule type" value="Genomic_DNA"/>
</dbReference>
<evidence type="ECO:0000256" key="3">
    <source>
        <dbReference type="RuleBase" id="RU000363"/>
    </source>
</evidence>
<evidence type="ECO:0000256" key="1">
    <source>
        <dbReference type="ARBA" id="ARBA00006484"/>
    </source>
</evidence>